<evidence type="ECO:0000313" key="3">
    <source>
        <dbReference type="Proteomes" id="UP000066203"/>
    </source>
</evidence>
<dbReference type="AlphaFoldDB" id="A0A0K2RXY1"/>
<accession>A0A0K2RXY1</accession>
<reference evidence="3" key="1">
    <citation type="submission" date="2015-08" db="EMBL/GenBank/DDBJ databases">
        <title>Complete genome sequence of Rothia mucilaginosa strain NUM-Rm6536.</title>
        <authorList>
            <person name="Nambu T."/>
        </authorList>
    </citation>
    <scope>NUCLEOTIDE SEQUENCE [LARGE SCALE GENOMIC DNA]</scope>
    <source>
        <strain evidence="3">NUM-Rm6536</strain>
    </source>
</reference>
<dbReference type="EMBL" id="AP014938">
    <property type="protein sequence ID" value="BAS19721.1"/>
    <property type="molecule type" value="Genomic_DNA"/>
</dbReference>
<organism evidence="2">
    <name type="scientific">Rothia mucilaginosa</name>
    <dbReference type="NCBI Taxonomy" id="43675"/>
    <lineage>
        <taxon>Bacteria</taxon>
        <taxon>Bacillati</taxon>
        <taxon>Actinomycetota</taxon>
        <taxon>Actinomycetes</taxon>
        <taxon>Micrococcales</taxon>
        <taxon>Micrococcaceae</taxon>
        <taxon>Rothia</taxon>
    </lineage>
</organism>
<feature type="transmembrane region" description="Helical" evidence="1">
    <location>
        <begin position="40"/>
        <end position="60"/>
    </location>
</feature>
<keyword evidence="1" id="KW-0472">Membrane</keyword>
<sequence>MPSNEPSSKQQGKTPSLFQKCLREKFPHVYGFLFSETPFYIRHFFGLLVGLGLLGGFLALSVPQWKSWDKIPFIGSLGSFIPPSDKDKYPEGKVIADLRLHILYITGGVIAILTLLQTNWKNYNDKIKNAHDIDIDMKKMEIEETLRWKDTSEDWRRKFSDFKENIKILKKDDINTYIDFANTWITKTPEKYKGDAVYESQRIIDALCSTLKEQGNNSTENIVHTLQKISSFYNSNSEKDTPWKEITYDFSDLWIGKPLHGLNLHNVIFSEARFAPGTGFTSCNFSGNCSFWGARSAGRFHIKSSNIAGKTSFIDFHAEGEFIFSAINMLEVDLLEFMSARFFDNASFNNMEFPEGDSIGLNHAFPRTYFSNRHDYNFNSNNVKTNLALRKLKGKKVKIPIESLLFDPNTYEYEFQNLEITADHYVI</sequence>
<evidence type="ECO:0000313" key="2">
    <source>
        <dbReference type="EMBL" id="BAS19721.1"/>
    </source>
</evidence>
<dbReference type="PATRIC" id="fig|43675.28.peg.481"/>
<evidence type="ECO:0008006" key="4">
    <source>
        <dbReference type="Google" id="ProtNLM"/>
    </source>
</evidence>
<feature type="transmembrane region" description="Helical" evidence="1">
    <location>
        <begin position="102"/>
        <end position="120"/>
    </location>
</feature>
<dbReference type="Proteomes" id="UP000066203">
    <property type="component" value="Chromosome"/>
</dbReference>
<protein>
    <recommendedName>
        <fullName evidence="4">Pentapeptide repeat-containing protein</fullName>
    </recommendedName>
</protein>
<name>A0A0K2RXY1_9MICC</name>
<evidence type="ECO:0000256" key="1">
    <source>
        <dbReference type="SAM" id="Phobius"/>
    </source>
</evidence>
<gene>
    <name evidence="2" type="ORF">RM6536_0474</name>
</gene>
<keyword evidence="1" id="KW-0812">Transmembrane</keyword>
<proteinExistence type="predicted"/>
<keyword evidence="1" id="KW-1133">Transmembrane helix</keyword>
<dbReference type="RefSeq" id="WP_145974234.1">
    <property type="nucleotide sequence ID" value="NZ_AP014938.1"/>
</dbReference>